<dbReference type="Gene3D" id="1.10.8.10">
    <property type="entry name" value="DNA helicase RuvA subunit, C-terminal domain"/>
    <property type="match status" value="1"/>
</dbReference>
<dbReference type="GO" id="GO:0032259">
    <property type="term" value="P:methylation"/>
    <property type="evidence" value="ECO:0007669"/>
    <property type="project" value="UniProtKB-KW"/>
</dbReference>
<comment type="caution">
    <text evidence="8">The sequence shown here is derived from an EMBL/GenBank/DDBJ whole genome shotgun (WGS) entry which is preliminary data.</text>
</comment>
<dbReference type="GO" id="GO:0003676">
    <property type="term" value="F:nucleic acid binding"/>
    <property type="evidence" value="ECO:0007669"/>
    <property type="project" value="InterPro"/>
</dbReference>
<dbReference type="AlphaFoldDB" id="A0A9D0Z919"/>
<reference evidence="8" key="1">
    <citation type="submission" date="2020-10" db="EMBL/GenBank/DDBJ databases">
        <authorList>
            <person name="Gilroy R."/>
        </authorList>
    </citation>
    <scope>NUCLEOTIDE SEQUENCE</scope>
    <source>
        <strain evidence="8">ChiSxjej2B14-6234</strain>
    </source>
</reference>
<dbReference type="InterPro" id="IPR004556">
    <property type="entry name" value="HemK-like"/>
</dbReference>
<keyword evidence="3 5" id="KW-0949">S-adenosyl-L-methionine</keyword>
<comment type="function">
    <text evidence="5">Methylates the class 1 translation termination release factors RF1/PrfA and RF2/PrfB on the glutamine residue of the universally conserved GGQ motif.</text>
</comment>
<organism evidence="8 9">
    <name type="scientific">Candidatus Onthenecus intestinigallinarum</name>
    <dbReference type="NCBI Taxonomy" id="2840875"/>
    <lineage>
        <taxon>Bacteria</taxon>
        <taxon>Bacillati</taxon>
        <taxon>Bacillota</taxon>
        <taxon>Clostridia</taxon>
        <taxon>Eubacteriales</taxon>
        <taxon>Candidatus Onthenecus</taxon>
    </lineage>
</organism>
<dbReference type="NCBIfam" id="TIGR03534">
    <property type="entry name" value="RF_mod_PrmC"/>
    <property type="match status" value="1"/>
</dbReference>
<dbReference type="InterPro" id="IPR029063">
    <property type="entry name" value="SAM-dependent_MTases_sf"/>
</dbReference>
<evidence type="ECO:0000313" key="8">
    <source>
        <dbReference type="EMBL" id="HIQ71397.1"/>
    </source>
</evidence>
<keyword evidence="1 5" id="KW-0489">Methyltransferase</keyword>
<comment type="caution">
    <text evidence="5">Lacks conserved residue(s) required for the propagation of feature annotation.</text>
</comment>
<feature type="binding site" evidence="5">
    <location>
        <begin position="183"/>
        <end position="186"/>
    </location>
    <ligand>
        <name>substrate</name>
    </ligand>
</feature>
<feature type="binding site" evidence="5">
    <location>
        <position position="183"/>
    </location>
    <ligand>
        <name>S-adenosyl-L-methionine</name>
        <dbReference type="ChEBI" id="CHEBI:59789"/>
    </ligand>
</feature>
<dbReference type="InterPro" id="IPR002052">
    <property type="entry name" value="DNA_methylase_N6_adenine_CS"/>
</dbReference>
<dbReference type="PROSITE" id="PS00092">
    <property type="entry name" value="N6_MTASE"/>
    <property type="match status" value="1"/>
</dbReference>
<evidence type="ECO:0000256" key="3">
    <source>
        <dbReference type="ARBA" id="ARBA00022691"/>
    </source>
</evidence>
<comment type="catalytic activity">
    <reaction evidence="4 5">
        <text>L-glutaminyl-[peptide chain release factor] + S-adenosyl-L-methionine = N(5)-methyl-L-glutaminyl-[peptide chain release factor] + S-adenosyl-L-homocysteine + H(+)</text>
        <dbReference type="Rhea" id="RHEA:42896"/>
        <dbReference type="Rhea" id="RHEA-COMP:10271"/>
        <dbReference type="Rhea" id="RHEA-COMP:10272"/>
        <dbReference type="ChEBI" id="CHEBI:15378"/>
        <dbReference type="ChEBI" id="CHEBI:30011"/>
        <dbReference type="ChEBI" id="CHEBI:57856"/>
        <dbReference type="ChEBI" id="CHEBI:59789"/>
        <dbReference type="ChEBI" id="CHEBI:61891"/>
        <dbReference type="EC" id="2.1.1.297"/>
    </reaction>
</comment>
<dbReference type="InterPro" id="IPR007848">
    <property type="entry name" value="Small_mtfrase_dom"/>
</dbReference>
<dbReference type="EMBL" id="DVFJ01000011">
    <property type="protein sequence ID" value="HIQ71397.1"/>
    <property type="molecule type" value="Genomic_DNA"/>
</dbReference>
<protein>
    <recommendedName>
        <fullName evidence="5">Release factor glutamine methyltransferase</fullName>
        <shortName evidence="5">RF MTase</shortName>
        <ecNumber evidence="5">2.1.1.297</ecNumber>
    </recommendedName>
    <alternativeName>
        <fullName evidence="5">N5-glutamine methyltransferase PrmC</fullName>
    </alternativeName>
    <alternativeName>
        <fullName evidence="5">Protein-(glutamine-N5) MTase PrmC</fullName>
    </alternativeName>
    <alternativeName>
        <fullName evidence="5">Protein-glutamine N-methyltransferase PrmC</fullName>
    </alternativeName>
</protein>
<dbReference type="SUPFAM" id="SSF53335">
    <property type="entry name" value="S-adenosyl-L-methionine-dependent methyltransferases"/>
    <property type="match status" value="1"/>
</dbReference>
<dbReference type="InterPro" id="IPR050320">
    <property type="entry name" value="N5-glutamine_MTase"/>
</dbReference>
<evidence type="ECO:0000256" key="1">
    <source>
        <dbReference type="ARBA" id="ARBA00022603"/>
    </source>
</evidence>
<feature type="binding site" evidence="5">
    <location>
        <begin position="118"/>
        <end position="122"/>
    </location>
    <ligand>
        <name>S-adenosyl-L-methionine</name>
        <dbReference type="ChEBI" id="CHEBI:59789"/>
    </ligand>
</feature>
<dbReference type="PANTHER" id="PTHR18895:SF74">
    <property type="entry name" value="MTRF1L RELEASE FACTOR GLUTAMINE METHYLTRANSFERASE"/>
    <property type="match status" value="1"/>
</dbReference>
<feature type="binding site" evidence="5">
    <location>
        <position position="141"/>
    </location>
    <ligand>
        <name>S-adenosyl-L-methionine</name>
        <dbReference type="ChEBI" id="CHEBI:59789"/>
    </ligand>
</feature>
<proteinExistence type="inferred from homology"/>
<reference evidence="8" key="2">
    <citation type="journal article" date="2021" name="PeerJ">
        <title>Extensive microbial diversity within the chicken gut microbiome revealed by metagenomics and culture.</title>
        <authorList>
            <person name="Gilroy R."/>
            <person name="Ravi A."/>
            <person name="Getino M."/>
            <person name="Pursley I."/>
            <person name="Horton D.L."/>
            <person name="Alikhan N.F."/>
            <person name="Baker D."/>
            <person name="Gharbi K."/>
            <person name="Hall N."/>
            <person name="Watson M."/>
            <person name="Adriaenssens E.M."/>
            <person name="Foster-Nyarko E."/>
            <person name="Jarju S."/>
            <person name="Secka A."/>
            <person name="Antonio M."/>
            <person name="Oren A."/>
            <person name="Chaudhuri R.R."/>
            <person name="La Ragione R."/>
            <person name="Hildebrand F."/>
            <person name="Pallen M.J."/>
        </authorList>
    </citation>
    <scope>NUCLEOTIDE SEQUENCE</scope>
    <source>
        <strain evidence="8">ChiSxjej2B14-6234</strain>
    </source>
</reference>
<sequence length="276" mass="30000">MTLREALRAGEERLLRAQDADARLDAIWMLCDVTDLPRAQMLLASGETLTPEQGARYEAMLKRREAGEPLQYVLGTQDFMGHTFRVDARVLIPRADTETLCEEAIARMHDGDAVLDIGTGSGALAVSIALARPGARVTAVDVSADALCVARENAQALGAKVRMLQSDLFAALPGERFDVIVSNPPYIETGELAGLQREVRREPRLALDGGADGLDFYRRIVRELPERLNPGGAALFEVGYDQAPAVAALLRAAVGEPFTRRDLCDVERVVGAVYTR</sequence>
<evidence type="ECO:0000256" key="4">
    <source>
        <dbReference type="ARBA" id="ARBA00048391"/>
    </source>
</evidence>
<comment type="similarity">
    <text evidence="5">Belongs to the protein N5-glutamine methyltransferase family. PrmC subfamily.</text>
</comment>
<name>A0A9D0Z919_9FIRM</name>
<dbReference type="InterPro" id="IPR019874">
    <property type="entry name" value="RF_methyltr_PrmC"/>
</dbReference>
<evidence type="ECO:0000313" key="9">
    <source>
        <dbReference type="Proteomes" id="UP000886887"/>
    </source>
</evidence>
<gene>
    <name evidence="5 8" type="primary">prmC</name>
    <name evidence="8" type="ORF">IAB73_04200</name>
</gene>
<evidence type="ECO:0000256" key="5">
    <source>
        <dbReference type="HAMAP-Rule" id="MF_02126"/>
    </source>
</evidence>
<dbReference type="Pfam" id="PF05175">
    <property type="entry name" value="MTS"/>
    <property type="match status" value="1"/>
</dbReference>
<dbReference type="PANTHER" id="PTHR18895">
    <property type="entry name" value="HEMK METHYLTRANSFERASE"/>
    <property type="match status" value="1"/>
</dbReference>
<keyword evidence="2 5" id="KW-0808">Transferase</keyword>
<dbReference type="HAMAP" id="MF_02126">
    <property type="entry name" value="RF_methyltr_PrmC"/>
    <property type="match status" value="1"/>
</dbReference>
<feature type="domain" description="Release factor glutamine methyltransferase N-terminal" evidence="7">
    <location>
        <begin position="5"/>
        <end position="75"/>
    </location>
</feature>
<feature type="domain" description="Methyltransferase small" evidence="6">
    <location>
        <begin position="110"/>
        <end position="190"/>
    </location>
</feature>
<dbReference type="CDD" id="cd02440">
    <property type="entry name" value="AdoMet_MTases"/>
    <property type="match status" value="1"/>
</dbReference>
<dbReference type="GO" id="GO:0102559">
    <property type="term" value="F:peptide chain release factor N(5)-glutamine methyltransferase activity"/>
    <property type="evidence" value="ECO:0007669"/>
    <property type="project" value="UniProtKB-EC"/>
</dbReference>
<dbReference type="NCBIfam" id="TIGR00536">
    <property type="entry name" value="hemK_fam"/>
    <property type="match status" value="1"/>
</dbReference>
<dbReference type="Gene3D" id="3.40.50.150">
    <property type="entry name" value="Vaccinia Virus protein VP39"/>
    <property type="match status" value="1"/>
</dbReference>
<dbReference type="InterPro" id="IPR040758">
    <property type="entry name" value="PrmC_N"/>
</dbReference>
<dbReference type="Proteomes" id="UP000886887">
    <property type="component" value="Unassembled WGS sequence"/>
</dbReference>
<dbReference type="EC" id="2.1.1.297" evidence="5"/>
<dbReference type="Pfam" id="PF17827">
    <property type="entry name" value="PrmC_N"/>
    <property type="match status" value="1"/>
</dbReference>
<accession>A0A9D0Z919</accession>
<evidence type="ECO:0000256" key="2">
    <source>
        <dbReference type="ARBA" id="ARBA00022679"/>
    </source>
</evidence>
<evidence type="ECO:0000259" key="7">
    <source>
        <dbReference type="Pfam" id="PF17827"/>
    </source>
</evidence>
<evidence type="ECO:0000259" key="6">
    <source>
        <dbReference type="Pfam" id="PF05175"/>
    </source>
</evidence>